<protein>
    <recommendedName>
        <fullName evidence="5">Phage tail protein</fullName>
    </recommendedName>
</protein>
<dbReference type="Pfam" id="PF06896">
    <property type="entry name" value="Phage_TAC_3"/>
    <property type="match status" value="1"/>
</dbReference>
<dbReference type="OrthoDB" id="10015704at2"/>
<reference evidence="2 3" key="1">
    <citation type="journal article" date="2015" name="Genome Announc.">
        <title>Expanding the biotechnology potential of lactobacilli through comparative genomics of 213 strains and associated genera.</title>
        <authorList>
            <person name="Sun Z."/>
            <person name="Harris H.M."/>
            <person name="McCann A."/>
            <person name="Guo C."/>
            <person name="Argimon S."/>
            <person name="Zhang W."/>
            <person name="Yang X."/>
            <person name="Jeffery I.B."/>
            <person name="Cooney J.C."/>
            <person name="Kagawa T.F."/>
            <person name="Liu W."/>
            <person name="Song Y."/>
            <person name="Salvetti E."/>
            <person name="Wrobel A."/>
            <person name="Rasinkangas P."/>
            <person name="Parkhill J."/>
            <person name="Rea M.C."/>
            <person name="O'Sullivan O."/>
            <person name="Ritari J."/>
            <person name="Douillard F.P."/>
            <person name="Paul Ross R."/>
            <person name="Yang R."/>
            <person name="Briner A.E."/>
            <person name="Felis G.E."/>
            <person name="de Vos W.M."/>
            <person name="Barrangou R."/>
            <person name="Klaenhammer T.R."/>
            <person name="Caufield P.W."/>
            <person name="Cui Y."/>
            <person name="Zhang H."/>
            <person name="O'Toole P.W."/>
        </authorList>
    </citation>
    <scope>NUCLEOTIDE SEQUENCE [LARGE SCALE GENOMIC DNA]</scope>
    <source>
        <strain evidence="2 3">DSM 22696</strain>
    </source>
</reference>
<dbReference type="Proteomes" id="UP000321429">
    <property type="component" value="Unassembled WGS sequence"/>
</dbReference>
<dbReference type="EMBL" id="JQCB01000008">
    <property type="protein sequence ID" value="KRN95520.1"/>
    <property type="molecule type" value="Genomic_DNA"/>
</dbReference>
<gene>
    <name evidence="2" type="ORF">IV55_GL001983</name>
    <name evidence="1" type="ORF">LSI01_09940</name>
</gene>
<evidence type="ECO:0000313" key="4">
    <source>
        <dbReference type="Proteomes" id="UP000321429"/>
    </source>
</evidence>
<sequence length="115" mass="12542">MSVKIDAKIIGIKAPIVVKTTNKNMRLVVKANKALANASDPVEKTDLQTLGALEDAITVPYECIVNILKLTKTQANKLDELEFDEVIEFTGRISNAILNNEDDDGKAIDTADSKK</sequence>
<accession>A0A0R2L235</accession>
<evidence type="ECO:0000313" key="3">
    <source>
        <dbReference type="Proteomes" id="UP000051139"/>
    </source>
</evidence>
<dbReference type="AlphaFoldDB" id="A0A0R2L235"/>
<evidence type="ECO:0000313" key="2">
    <source>
        <dbReference type="EMBL" id="KRN95520.1"/>
    </source>
</evidence>
<evidence type="ECO:0008006" key="5">
    <source>
        <dbReference type="Google" id="ProtNLM"/>
    </source>
</evidence>
<dbReference type="Proteomes" id="UP000051139">
    <property type="component" value="Unassembled WGS sequence"/>
</dbReference>
<dbReference type="STRING" id="348151.IV55_GL001983"/>
<evidence type="ECO:0000313" key="1">
    <source>
        <dbReference type="EMBL" id="GEK28683.1"/>
    </source>
</evidence>
<dbReference type="EMBL" id="BJUD01000015">
    <property type="protein sequence ID" value="GEK28683.1"/>
    <property type="molecule type" value="Genomic_DNA"/>
</dbReference>
<keyword evidence="3" id="KW-1185">Reference proteome</keyword>
<dbReference type="PATRIC" id="fig|348151.3.peg.2036"/>
<dbReference type="RefSeq" id="WP_057810737.1">
    <property type="nucleotide sequence ID" value="NZ_BJUD01000015.1"/>
</dbReference>
<dbReference type="InterPro" id="IPR009681">
    <property type="entry name" value="Phage_TAC_Siphoviridae"/>
</dbReference>
<organism evidence="2 3">
    <name type="scientific">Furfurilactobacillus siliginis</name>
    <dbReference type="NCBI Taxonomy" id="348151"/>
    <lineage>
        <taxon>Bacteria</taxon>
        <taxon>Bacillati</taxon>
        <taxon>Bacillota</taxon>
        <taxon>Bacilli</taxon>
        <taxon>Lactobacillales</taxon>
        <taxon>Lactobacillaceae</taxon>
        <taxon>Furfurilactobacillus</taxon>
    </lineage>
</organism>
<comment type="caution">
    <text evidence="2">The sequence shown here is derived from an EMBL/GenBank/DDBJ whole genome shotgun (WGS) entry which is preliminary data.</text>
</comment>
<proteinExistence type="predicted"/>
<name>A0A0R2L235_9LACO</name>
<reference evidence="1 4" key="2">
    <citation type="submission" date="2019-07" db="EMBL/GenBank/DDBJ databases">
        <title>Whole genome shotgun sequence of Lactobacillus siliginis NBRC 101315.</title>
        <authorList>
            <person name="Hosoyama A."/>
            <person name="Uohara A."/>
            <person name="Ohji S."/>
            <person name="Ichikawa N."/>
        </authorList>
    </citation>
    <scope>NUCLEOTIDE SEQUENCE [LARGE SCALE GENOMIC DNA]</scope>
    <source>
        <strain evidence="1 4">NBRC 101315</strain>
    </source>
</reference>